<evidence type="ECO:0000313" key="2">
    <source>
        <dbReference type="EMBL" id="KAJ8602131.1"/>
    </source>
</evidence>
<comment type="caution">
    <text evidence="2">The sequence shown here is derived from an EMBL/GenBank/DDBJ whole genome shotgun (WGS) entry which is preliminary data.</text>
</comment>
<protein>
    <submittedName>
        <fullName evidence="2">Uncharacterized protein</fullName>
    </submittedName>
</protein>
<sequence length="304" mass="32847">MWILLLLQAVRHGQGFVVTHHHHHERTVAVRATTAATAGVTFAAAQAETLAKIRAAIPLLAEKDGWSGEVEGKRGKLEAFDAPGTPNVAWLSSLTVDEALCSLTVFNGPLTDVPHLASRVVLEDSAMSLFLDWRPRAYGAYEMVRPDGTYPGPEELGRDAFAYSGARKSMESKFYTPEHRELVDSILKSFEGATKLSVASDLDLLTRGPCCVDVEMPLTDLNVAAVIVARAKAADAWLAWHLDPQHAHKPGAPVNTQYVFDTKAKQNMYGVLLDVLKARFGDDGVQLTALDSGPLDEAYVGGGS</sequence>
<dbReference type="Proteomes" id="UP001230188">
    <property type="component" value="Unassembled WGS sequence"/>
</dbReference>
<name>A0AAD7XKY2_9STRA</name>
<organism evidence="2 3">
    <name type="scientific">Chrysophaeum taylorii</name>
    <dbReference type="NCBI Taxonomy" id="2483200"/>
    <lineage>
        <taxon>Eukaryota</taxon>
        <taxon>Sar</taxon>
        <taxon>Stramenopiles</taxon>
        <taxon>Ochrophyta</taxon>
        <taxon>Pelagophyceae</taxon>
        <taxon>Pelagomonadales</taxon>
        <taxon>Pelagomonadaceae</taxon>
        <taxon>Chrysophaeum</taxon>
    </lineage>
</organism>
<dbReference type="AlphaFoldDB" id="A0AAD7XKY2"/>
<dbReference type="EMBL" id="JAQMWT010000390">
    <property type="protein sequence ID" value="KAJ8602131.1"/>
    <property type="molecule type" value="Genomic_DNA"/>
</dbReference>
<evidence type="ECO:0000313" key="3">
    <source>
        <dbReference type="Proteomes" id="UP001230188"/>
    </source>
</evidence>
<feature type="signal peptide" evidence="1">
    <location>
        <begin position="1"/>
        <end position="15"/>
    </location>
</feature>
<proteinExistence type="predicted"/>
<feature type="chain" id="PRO_5042030265" evidence="1">
    <location>
        <begin position="16"/>
        <end position="304"/>
    </location>
</feature>
<keyword evidence="3" id="KW-1185">Reference proteome</keyword>
<gene>
    <name evidence="2" type="ORF">CTAYLR_001641</name>
</gene>
<accession>A0AAD7XKY2</accession>
<evidence type="ECO:0000256" key="1">
    <source>
        <dbReference type="SAM" id="SignalP"/>
    </source>
</evidence>
<reference evidence="2" key="1">
    <citation type="submission" date="2023-01" db="EMBL/GenBank/DDBJ databases">
        <title>Metagenome sequencing of chrysophaentin producing Chrysophaeum taylorii.</title>
        <authorList>
            <person name="Davison J."/>
            <person name="Bewley C."/>
        </authorList>
    </citation>
    <scope>NUCLEOTIDE SEQUENCE</scope>
    <source>
        <strain evidence="2">NIES-1699</strain>
    </source>
</reference>
<keyword evidence="1" id="KW-0732">Signal</keyword>